<evidence type="ECO:0000313" key="1">
    <source>
        <dbReference type="EMBL" id="OMJ30150.1"/>
    </source>
</evidence>
<evidence type="ECO:0000313" key="2">
    <source>
        <dbReference type="Proteomes" id="UP000187429"/>
    </source>
</evidence>
<proteinExistence type="predicted"/>
<accession>A0A1R1YTF0</accession>
<protein>
    <recommendedName>
        <fullName evidence="3">Reverse transcriptase domain-containing protein</fullName>
    </recommendedName>
</protein>
<dbReference type="Proteomes" id="UP000187429">
    <property type="component" value="Unassembled WGS sequence"/>
</dbReference>
<dbReference type="AlphaFoldDB" id="A0A1R1YTF0"/>
<evidence type="ECO:0008006" key="3">
    <source>
        <dbReference type="Google" id="ProtNLM"/>
    </source>
</evidence>
<keyword evidence="2" id="KW-1185">Reference proteome</keyword>
<dbReference type="EMBL" id="LSSM01000071">
    <property type="protein sequence ID" value="OMJ30150.1"/>
    <property type="molecule type" value="Genomic_DNA"/>
</dbReference>
<name>A0A1R1YTF0_9FUNG</name>
<reference evidence="2" key="1">
    <citation type="submission" date="2017-01" db="EMBL/GenBank/DDBJ databases">
        <authorList>
            <person name="Wang Y."/>
            <person name="White M."/>
            <person name="Kvist S."/>
            <person name="Moncalvo J.-M."/>
        </authorList>
    </citation>
    <scope>NUCLEOTIDE SEQUENCE [LARGE SCALE GENOMIC DNA]</scope>
    <source>
        <strain evidence="2">ID-206-W2</strain>
    </source>
</reference>
<comment type="caution">
    <text evidence="1">The sequence shown here is derived from an EMBL/GenBank/DDBJ whole genome shotgun (WGS) entry which is preliminary data.</text>
</comment>
<sequence length="290" mass="32666">MTQVVSLYDILRRRRVAKKETSVAFIDYRKAFDTVPIESLLMKIYLSEVEGEHMNKVNENIALVSGNSVKIPALLISDDLVLLADSEVGLKENLLCGALAVGGSFEHPEISELQGQRVPIGKHKVEKAEACYTNIRRLLSSKSAPMSSRVLVLREVLEAKIEYGGEIKSMFRDGSRNLQRVLNNGLKNLIEVSERATIVKMGNLWLEFEVPPLYASFGYARVRKYQKFQDFSTPIALLLKDMSNGSSGKVSNGMLNRMDLKGKSKDDFLSTLNMNQEKFLQIFYIESTNF</sequence>
<gene>
    <name evidence="1" type="ORF">AYI69_g315</name>
</gene>
<dbReference type="OrthoDB" id="5534248at2759"/>
<organism evidence="1 2">
    <name type="scientific">Smittium culicis</name>
    <dbReference type="NCBI Taxonomy" id="133412"/>
    <lineage>
        <taxon>Eukaryota</taxon>
        <taxon>Fungi</taxon>
        <taxon>Fungi incertae sedis</taxon>
        <taxon>Zoopagomycota</taxon>
        <taxon>Kickxellomycotina</taxon>
        <taxon>Harpellomycetes</taxon>
        <taxon>Harpellales</taxon>
        <taxon>Legeriomycetaceae</taxon>
        <taxon>Smittium</taxon>
    </lineage>
</organism>